<accession>A0A2K5KME6</accession>
<keyword evidence="2" id="KW-1185">Reference proteome</keyword>
<dbReference type="Bgee" id="ENSCATG00000008561">
    <property type="expression patterns" value="Expressed in spleen and 12 other cell types or tissues"/>
</dbReference>
<dbReference type="AlphaFoldDB" id="A0A2K5KME6"/>
<evidence type="ECO:0000313" key="1">
    <source>
        <dbReference type="Ensembl" id="ENSCATP00000001864.1"/>
    </source>
</evidence>
<dbReference type="GeneTree" id="ENSGT00860000136328"/>
<protein>
    <submittedName>
        <fullName evidence="1">Uncharacterized protein</fullName>
    </submittedName>
</protein>
<organism evidence="1 2">
    <name type="scientific">Cercocebus atys</name>
    <name type="common">Sooty mangabey</name>
    <name type="synonym">Cercocebus torquatus atys</name>
    <dbReference type="NCBI Taxonomy" id="9531"/>
    <lineage>
        <taxon>Eukaryota</taxon>
        <taxon>Metazoa</taxon>
        <taxon>Chordata</taxon>
        <taxon>Craniata</taxon>
        <taxon>Vertebrata</taxon>
        <taxon>Euteleostomi</taxon>
        <taxon>Mammalia</taxon>
        <taxon>Eutheria</taxon>
        <taxon>Euarchontoglires</taxon>
        <taxon>Primates</taxon>
        <taxon>Haplorrhini</taxon>
        <taxon>Catarrhini</taxon>
        <taxon>Cercopithecidae</taxon>
        <taxon>Cercopithecinae</taxon>
        <taxon>Cercocebus</taxon>
    </lineage>
</organism>
<dbReference type="OMA" id="FRCVYIM"/>
<sequence length="54" mass="6174">MSTIMRILKKNQPSSRCVYIMIRYMGKVIVTILEMGQWLHALAPHLSRCPSSSP</sequence>
<dbReference type="Ensembl" id="ENSCATT00000009412.1">
    <property type="protein sequence ID" value="ENSCATP00000001864.1"/>
    <property type="gene ID" value="ENSCATG00000008561.1"/>
</dbReference>
<reference evidence="1" key="2">
    <citation type="submission" date="2025-09" db="UniProtKB">
        <authorList>
            <consortium name="Ensembl"/>
        </authorList>
    </citation>
    <scope>IDENTIFICATION</scope>
</reference>
<proteinExistence type="predicted"/>
<reference evidence="1" key="1">
    <citation type="submission" date="2025-08" db="UniProtKB">
        <authorList>
            <consortium name="Ensembl"/>
        </authorList>
    </citation>
    <scope>IDENTIFICATION</scope>
</reference>
<name>A0A2K5KME6_CERAT</name>
<evidence type="ECO:0000313" key="2">
    <source>
        <dbReference type="Proteomes" id="UP000233060"/>
    </source>
</evidence>
<dbReference type="Proteomes" id="UP000233060">
    <property type="component" value="Unassembled WGS sequence"/>
</dbReference>